<accession>A0ABU5C8M2</accession>
<dbReference type="SMART" id="SM00530">
    <property type="entry name" value="HTH_XRE"/>
    <property type="match status" value="1"/>
</dbReference>
<dbReference type="CDD" id="cd00093">
    <property type="entry name" value="HTH_XRE"/>
    <property type="match status" value="1"/>
</dbReference>
<dbReference type="PROSITE" id="PS50943">
    <property type="entry name" value="HTH_CROC1"/>
    <property type="match status" value="1"/>
</dbReference>
<proteinExistence type="predicted"/>
<dbReference type="Gene3D" id="1.25.40.10">
    <property type="entry name" value="Tetratricopeptide repeat domain"/>
    <property type="match status" value="1"/>
</dbReference>
<dbReference type="InterPro" id="IPR001387">
    <property type="entry name" value="Cro/C1-type_HTH"/>
</dbReference>
<evidence type="ECO:0000313" key="2">
    <source>
        <dbReference type="EMBL" id="MDY0395643.1"/>
    </source>
</evidence>
<dbReference type="Proteomes" id="UP001281447">
    <property type="component" value="Unassembled WGS sequence"/>
</dbReference>
<name>A0ABU5C8M2_9BACI</name>
<comment type="caution">
    <text evidence="2">The sequence shown here is derived from an EMBL/GenBank/DDBJ whole genome shotgun (WGS) entry which is preliminary data.</text>
</comment>
<dbReference type="InterPro" id="IPR010982">
    <property type="entry name" value="Lambda_DNA-bd_dom_sf"/>
</dbReference>
<dbReference type="InterPro" id="IPR019734">
    <property type="entry name" value="TPR_rpt"/>
</dbReference>
<feature type="domain" description="HTH cro/C1-type" evidence="1">
    <location>
        <begin position="7"/>
        <end position="61"/>
    </location>
</feature>
<sequence>MEIGAFIKLQRIKHEMTQEELARGIVSMSYLSKIENEKTVASPEVISLLCTRLGIEVDSDKDITIKEKCQNWYDSLFEVNDKQEIIAAYEELEELISLVRSDSLAMFEIHKVRYYLVLGEYDKALEQINKLNDMSALFDNLHQFYWFKFKGNYNSLNGDFNNAMRFYKLAEEKISQIHLPEVEAADLNYTISVTHSKLKNTLEAIDYAKKAINIFQKEYNFIRCAQCHIVLGISYRRIRMFDRTLENLNLAMQLGTLNNNQAIIQLVNQNLGYLHSTKGEPRKAIHYFEEVIADNTVKLDERLLTTTYLIKEYYKVGMVDKTKEVIGKALSLLKQAEYSVFHELFYYIIHTFKFAVNKEYKKFERLVSEKFIPYLKDRKDYSNLVIYSKMLGEHYERQKKV</sequence>
<dbReference type="EMBL" id="JAWDIP010000003">
    <property type="protein sequence ID" value="MDY0395643.1"/>
    <property type="molecule type" value="Genomic_DNA"/>
</dbReference>
<reference evidence="2 3" key="1">
    <citation type="submission" date="2023-10" db="EMBL/GenBank/DDBJ databases">
        <title>Virgibacillus halophilus 5B73C genome.</title>
        <authorList>
            <person name="Miliotis G."/>
            <person name="Sengupta P."/>
            <person name="Hameed A."/>
            <person name="Chuvochina M."/>
            <person name="Mcdonagh F."/>
            <person name="Simpson A.C."/>
            <person name="Singh N.K."/>
            <person name="Rekha P.D."/>
            <person name="Raman K."/>
            <person name="Hugenholtz P."/>
            <person name="Venkateswaran K."/>
        </authorList>
    </citation>
    <scope>NUCLEOTIDE SEQUENCE [LARGE SCALE GENOMIC DNA]</scope>
    <source>
        <strain evidence="2 3">5B73C</strain>
    </source>
</reference>
<dbReference type="InterPro" id="IPR011990">
    <property type="entry name" value="TPR-like_helical_dom_sf"/>
</dbReference>
<evidence type="ECO:0000313" key="3">
    <source>
        <dbReference type="Proteomes" id="UP001281447"/>
    </source>
</evidence>
<dbReference type="Gene3D" id="1.10.260.40">
    <property type="entry name" value="lambda repressor-like DNA-binding domains"/>
    <property type="match status" value="1"/>
</dbReference>
<dbReference type="SUPFAM" id="SSF48452">
    <property type="entry name" value="TPR-like"/>
    <property type="match status" value="1"/>
</dbReference>
<dbReference type="Pfam" id="PF01381">
    <property type="entry name" value="HTH_3"/>
    <property type="match status" value="1"/>
</dbReference>
<keyword evidence="3" id="KW-1185">Reference proteome</keyword>
<dbReference type="Pfam" id="PF13181">
    <property type="entry name" value="TPR_8"/>
    <property type="match status" value="2"/>
</dbReference>
<organism evidence="2 3">
    <name type="scientific">Tigheibacillus halophilus</name>
    <dbReference type="NCBI Taxonomy" id="361280"/>
    <lineage>
        <taxon>Bacteria</taxon>
        <taxon>Bacillati</taxon>
        <taxon>Bacillota</taxon>
        <taxon>Bacilli</taxon>
        <taxon>Bacillales</taxon>
        <taxon>Bacillaceae</taxon>
        <taxon>Tigheibacillus</taxon>
    </lineage>
</organism>
<protein>
    <submittedName>
        <fullName evidence="2">Helix-turn-helix domain-containing protein</fullName>
    </submittedName>
</protein>
<evidence type="ECO:0000259" key="1">
    <source>
        <dbReference type="PROSITE" id="PS50943"/>
    </source>
</evidence>
<gene>
    <name evidence="2" type="ORF">RWE15_15965</name>
</gene>
<dbReference type="SUPFAM" id="SSF47413">
    <property type="entry name" value="lambda repressor-like DNA-binding domains"/>
    <property type="match status" value="1"/>
</dbReference>